<organism evidence="5 6">
    <name type="scientific">Thermoclostridium caenicola</name>
    <dbReference type="NCBI Taxonomy" id="659425"/>
    <lineage>
        <taxon>Bacteria</taxon>
        <taxon>Bacillati</taxon>
        <taxon>Bacillota</taxon>
        <taxon>Clostridia</taxon>
        <taxon>Eubacteriales</taxon>
        <taxon>Oscillospiraceae</taxon>
        <taxon>Thermoclostridium</taxon>
    </lineage>
</organism>
<dbReference type="OrthoDB" id="9805159at2"/>
<keyword evidence="6" id="KW-1185">Reference proteome</keyword>
<keyword evidence="5" id="KW-0326">Glycosidase</keyword>
<evidence type="ECO:0000256" key="2">
    <source>
        <dbReference type="SAM" id="MobiDB-lite"/>
    </source>
</evidence>
<proteinExistence type="inferred from homology"/>
<accession>A0A1M6E1S6</accession>
<feature type="chain" id="PRO_5038369440" evidence="3">
    <location>
        <begin position="20"/>
        <end position="562"/>
    </location>
</feature>
<dbReference type="Gene3D" id="3.20.20.80">
    <property type="entry name" value="Glycosidases"/>
    <property type="match status" value="1"/>
</dbReference>
<dbReference type="InterPro" id="IPR006047">
    <property type="entry name" value="GH13_cat_dom"/>
</dbReference>
<dbReference type="Pfam" id="PF00128">
    <property type="entry name" value="Alpha-amylase"/>
    <property type="match status" value="1"/>
</dbReference>
<dbReference type="GO" id="GO:0004556">
    <property type="term" value="F:alpha-amylase activity"/>
    <property type="evidence" value="ECO:0007669"/>
    <property type="project" value="TreeGrafter"/>
</dbReference>
<gene>
    <name evidence="5" type="ORF">SAMN05444373_10109</name>
</gene>
<dbReference type="AlphaFoldDB" id="A0A1M6E1S6"/>
<evidence type="ECO:0000256" key="3">
    <source>
        <dbReference type="SAM" id="SignalP"/>
    </source>
</evidence>
<dbReference type="RefSeq" id="WP_149678171.1">
    <property type="nucleotide sequence ID" value="NZ_FQZP01000010.1"/>
</dbReference>
<sequence length="562" mass="62564">MLKKLLSKCLCLLLLFALAACGSGSSSTNNPEPSASVQTSSVDPETSSVHSADPVYALAPTAQNASGNRQGVYYEIFVRAFADSDGDGIGDLNGLIQKLDYLNDGNPETTTDLGITGIWLMPINKAASYHGYDVTDYYAINPEYGTMEDFERLIEEAHKRGISVIMDLVLNHTSSSHPWFISARDPASPYRDWYLWADENSDEYNVKATIWGHNAWHKVNDSYYLGLFWSEMPDLNYNNPEVRQEAKNIAAFWLDKGVDGFRLDAVPHLFDSVEVRPGESGLEKTLEWWTKFTAFCHEKKPGCLIVGEVLNESTSIRASYLPALDSTFHIGLGPQIANVVKGGASNNNYISTFIANNYAQYAKANPDYIDAPMLSNHDQNRIITAVGGDHEKMKVAASIYLTLEGIPFIYYGEEIGMVGGKPDEDIRLPFVWGGDDPLQTRWRESKYNAIVKSVAEQEGDPNSLLTHYKRLIRVRTKNHALYAGKFSPIESENPSIVAYNMKSDRQSAIILHNLAQTEQSISSLDLTGYTLEFCQKKDGFVQDGNQVVMPPLSTVIFVRDLN</sequence>
<dbReference type="InterPro" id="IPR017853">
    <property type="entry name" value="GH"/>
</dbReference>
<evidence type="ECO:0000259" key="4">
    <source>
        <dbReference type="SMART" id="SM00642"/>
    </source>
</evidence>
<reference evidence="5 6" key="1">
    <citation type="submission" date="2016-11" db="EMBL/GenBank/DDBJ databases">
        <authorList>
            <person name="Varghese N."/>
            <person name="Submissions S."/>
        </authorList>
    </citation>
    <scope>NUCLEOTIDE SEQUENCE [LARGE SCALE GENOMIC DNA]</scope>
    <source>
        <strain evidence="5 6">DSM 19027</strain>
    </source>
</reference>
<evidence type="ECO:0000313" key="5">
    <source>
        <dbReference type="EMBL" id="SHI79462.1"/>
    </source>
</evidence>
<keyword evidence="5" id="KW-0378">Hydrolase</keyword>
<name>A0A1M6E1S6_9FIRM</name>
<feature type="region of interest" description="Disordered" evidence="2">
    <location>
        <begin position="26"/>
        <end position="48"/>
    </location>
</feature>
<dbReference type="CDD" id="cd11316">
    <property type="entry name" value="AmyAc_bac2_AmyA"/>
    <property type="match status" value="1"/>
</dbReference>
<dbReference type="SMART" id="SM00642">
    <property type="entry name" value="Aamy"/>
    <property type="match status" value="1"/>
</dbReference>
<feature type="signal peptide" evidence="3">
    <location>
        <begin position="1"/>
        <end position="19"/>
    </location>
</feature>
<dbReference type="Gene3D" id="3.90.400.10">
    <property type="entry name" value="Oligo-1,6-glucosidase, Domain 2"/>
    <property type="match status" value="1"/>
</dbReference>
<keyword evidence="3" id="KW-0732">Signal</keyword>
<dbReference type="PANTHER" id="PTHR10357:SF179">
    <property type="entry name" value="NEUTRAL AND BASIC AMINO ACID TRANSPORT PROTEIN RBAT"/>
    <property type="match status" value="1"/>
</dbReference>
<dbReference type="SUPFAM" id="SSF51445">
    <property type="entry name" value="(Trans)glycosidases"/>
    <property type="match status" value="1"/>
</dbReference>
<comment type="similarity">
    <text evidence="1">Belongs to the glycosyl hydrolase 13 family.</text>
</comment>
<dbReference type="PROSITE" id="PS51257">
    <property type="entry name" value="PROKAR_LIPOPROTEIN"/>
    <property type="match status" value="1"/>
</dbReference>
<dbReference type="PANTHER" id="PTHR10357">
    <property type="entry name" value="ALPHA-AMYLASE FAMILY MEMBER"/>
    <property type="match status" value="1"/>
</dbReference>
<dbReference type="InterPro" id="IPR045857">
    <property type="entry name" value="O16G_dom_2"/>
</dbReference>
<dbReference type="Proteomes" id="UP000324781">
    <property type="component" value="Unassembled WGS sequence"/>
</dbReference>
<feature type="compositionally biased region" description="Polar residues" evidence="2">
    <location>
        <begin position="28"/>
        <end position="48"/>
    </location>
</feature>
<dbReference type="EMBL" id="FQZP01000010">
    <property type="protein sequence ID" value="SHI79462.1"/>
    <property type="molecule type" value="Genomic_DNA"/>
</dbReference>
<evidence type="ECO:0000256" key="1">
    <source>
        <dbReference type="ARBA" id="ARBA00008061"/>
    </source>
</evidence>
<feature type="domain" description="Glycosyl hydrolase family 13 catalytic" evidence="4">
    <location>
        <begin position="75"/>
        <end position="475"/>
    </location>
</feature>
<dbReference type="GO" id="GO:0009313">
    <property type="term" value="P:oligosaccharide catabolic process"/>
    <property type="evidence" value="ECO:0007669"/>
    <property type="project" value="TreeGrafter"/>
</dbReference>
<evidence type="ECO:0000313" key="6">
    <source>
        <dbReference type="Proteomes" id="UP000324781"/>
    </source>
</evidence>
<protein>
    <submittedName>
        <fullName evidence="5">Glycosidase</fullName>
    </submittedName>
</protein>